<dbReference type="Pfam" id="PF00128">
    <property type="entry name" value="Alpha-amylase"/>
    <property type="match status" value="1"/>
</dbReference>
<dbReference type="GO" id="GO:0004645">
    <property type="term" value="F:1,4-alpha-oligoglucan phosphorylase activity"/>
    <property type="evidence" value="ECO:0007669"/>
    <property type="project" value="UniProtKB-UniRule"/>
</dbReference>
<sequence>MSIKNEIMLITYADSIGKDLKDLKFVLETYLKNIVGGVHILPFYPSSADRGFAPMEYYQVDPKFGTWKEIEQISESYYTMYDFMINHISKSSVYFKDFLENKDESIYKDLFIKYSEFWTNGYPTQEQIDLIYKRKPRAPYIDVEFKDGTKEKIWCTFDEEQIDLDISKKATKDFIKENLKFMCENGAALIRLDAFAYATKKEGSNCFFIEPDTWEILEYCKNIVEEYGVALLPEIHEHYSIQKKIAEKGYYVYDFALPMLVLHALYSGTNKRLINWFNTCPKKQFTTLDTHDGIGIVDVKDLMTDEEIEQTKSNLYEQGANVKRKYSSTAYNNLDIYQVNCTYYSALGDNDAAYLLARAIQFFAPGIPQVYYVGLFAGKNDIELLEKTKNGRDINRHYYTLEEIQQETQRDVVNKLFKLMAFRNNYKAFDGEMIIHPTEYENKLKIEWINNEYRAVLEADLKQKSFNILYKDIAEAVFKQLEL</sequence>
<dbReference type="PANTHER" id="PTHR38784">
    <property type="entry name" value="SUCROSE PHOSPHORYLASE"/>
    <property type="match status" value="1"/>
</dbReference>
<keyword evidence="3 4" id="KW-0808">Transferase</keyword>
<protein>
    <recommendedName>
        <fullName evidence="4">Sucrose 6(F)-phosphate phosphorylase</fullName>
        <ecNumber evidence="4">2.4.1.329</ecNumber>
    </recommendedName>
</protein>
<dbReference type="Gene3D" id="3.20.20.80">
    <property type="entry name" value="Glycosidases"/>
    <property type="match status" value="1"/>
</dbReference>
<evidence type="ECO:0000256" key="5">
    <source>
        <dbReference type="PIRSR" id="PIRSR003059-1"/>
    </source>
</evidence>
<feature type="active site" description="Proton donor" evidence="5">
    <location>
        <position position="234"/>
    </location>
</feature>
<dbReference type="GO" id="GO:0005975">
    <property type="term" value="P:carbohydrate metabolic process"/>
    <property type="evidence" value="ECO:0007669"/>
    <property type="project" value="InterPro"/>
</dbReference>
<dbReference type="KEGG" id="cle:Clole_0212"/>
<evidence type="ECO:0000259" key="7">
    <source>
        <dbReference type="SMART" id="SM00642"/>
    </source>
</evidence>
<evidence type="ECO:0000313" key="8">
    <source>
        <dbReference type="EMBL" id="ADZ81965.1"/>
    </source>
</evidence>
<feature type="binding site" evidence="6">
    <location>
        <position position="234"/>
    </location>
    <ligand>
        <name>substrate</name>
    </ligand>
</feature>
<feature type="binding site" evidence="6">
    <location>
        <position position="392"/>
    </location>
    <ligand>
        <name>substrate</name>
    </ligand>
</feature>
<dbReference type="EMBL" id="CP002582">
    <property type="protein sequence ID" value="ADZ81965.1"/>
    <property type="molecule type" value="Genomic_DNA"/>
</dbReference>
<dbReference type="Proteomes" id="UP000008467">
    <property type="component" value="Chromosome"/>
</dbReference>
<dbReference type="InterPro" id="IPR022527">
    <property type="entry name" value="Sucrose_phospho"/>
</dbReference>
<name>F2JI21_CELLD</name>
<dbReference type="Gene3D" id="3.90.400.10">
    <property type="entry name" value="Oligo-1,6-glucosidase, Domain 2"/>
    <property type="match status" value="1"/>
</dbReference>
<feature type="binding site" evidence="6">
    <location>
        <begin position="291"/>
        <end position="292"/>
    </location>
    <ligand>
        <name>substrate</name>
    </ligand>
</feature>
<dbReference type="InterPro" id="IPR017853">
    <property type="entry name" value="GH"/>
</dbReference>
<comment type="similarity">
    <text evidence="1 4">Belongs to the glycosyl hydrolase 13 family. Sucrose phosphorylase subfamily.</text>
</comment>
<accession>F2JI21</accession>
<dbReference type="RefSeq" id="WP_013655266.1">
    <property type="nucleotide sequence ID" value="NC_015275.1"/>
</dbReference>
<dbReference type="STRING" id="642492.Clole_0212"/>
<dbReference type="SMART" id="SM00642">
    <property type="entry name" value="Aamy"/>
    <property type="match status" value="1"/>
</dbReference>
<feature type="binding site" evidence="6">
    <location>
        <position position="49"/>
    </location>
    <ligand>
        <name>substrate</name>
    </ligand>
</feature>
<feature type="binding site" evidence="6">
    <location>
        <begin position="335"/>
        <end position="338"/>
    </location>
    <ligand>
        <name>substrate</name>
    </ligand>
</feature>
<dbReference type="InterPro" id="IPR045857">
    <property type="entry name" value="O16G_dom_2"/>
</dbReference>
<evidence type="ECO:0000256" key="4">
    <source>
        <dbReference type="PIRNR" id="PIRNR003059"/>
    </source>
</evidence>
<evidence type="ECO:0000256" key="6">
    <source>
        <dbReference type="PIRSR" id="PIRSR003059-2"/>
    </source>
</evidence>
<dbReference type="SUPFAM" id="SSF51445">
    <property type="entry name" value="(Trans)glycosidases"/>
    <property type="match status" value="1"/>
</dbReference>
<dbReference type="HOGENOM" id="CLU_021358_1_0_9"/>
<dbReference type="NCBIfam" id="TIGR03852">
    <property type="entry name" value="sucrose_gtfA"/>
    <property type="match status" value="1"/>
</dbReference>
<dbReference type="AlphaFoldDB" id="F2JI21"/>
<dbReference type="eggNOG" id="COG0366">
    <property type="taxonomic scope" value="Bacteria"/>
</dbReference>
<feature type="domain" description="Glycosyl hydrolase family 13 catalytic" evidence="7">
    <location>
        <begin position="6"/>
        <end position="423"/>
    </location>
</feature>
<feature type="active site" description="Nucleophile" evidence="5">
    <location>
        <position position="193"/>
    </location>
</feature>
<keyword evidence="9" id="KW-1185">Reference proteome</keyword>
<dbReference type="EC" id="2.4.1.329" evidence="4"/>
<dbReference type="CDD" id="cd11355">
    <property type="entry name" value="AmyAc_Sucrose_phosphorylase"/>
    <property type="match status" value="1"/>
</dbReference>
<feature type="binding site" evidence="6">
    <location>
        <position position="87"/>
    </location>
    <ligand>
        <name>substrate</name>
    </ligand>
</feature>
<evidence type="ECO:0000313" key="9">
    <source>
        <dbReference type="Proteomes" id="UP000008467"/>
    </source>
</evidence>
<gene>
    <name evidence="8" type="ordered locus">Clole_0212</name>
</gene>
<comment type="catalytic activity">
    <reaction evidence="4">
        <text>sucrose 6(F)-phosphate + phosphate = beta-D-fructose 6-phosphate + alpha-D-glucose 1-phosphate</text>
        <dbReference type="Rhea" id="RHEA:38863"/>
        <dbReference type="ChEBI" id="CHEBI:43474"/>
        <dbReference type="ChEBI" id="CHEBI:57634"/>
        <dbReference type="ChEBI" id="CHEBI:57723"/>
        <dbReference type="ChEBI" id="CHEBI:58601"/>
        <dbReference type="EC" id="2.4.1.329"/>
    </reaction>
</comment>
<keyword evidence="2 4" id="KW-0328">Glycosyltransferase</keyword>
<proteinExistence type="inferred from homology"/>
<feature type="binding site" evidence="6">
    <location>
        <begin position="191"/>
        <end position="193"/>
    </location>
    <ligand>
        <name>substrate</name>
    </ligand>
</feature>
<reference evidence="8 9" key="1">
    <citation type="journal article" date="2011" name="J. Bacteriol.">
        <title>Complete genome sequence of the cellulose-degrading bacterium Cellulosilyticum lentocellum.</title>
        <authorList>
            <consortium name="US DOE Joint Genome Institute"/>
            <person name="Miller D.A."/>
            <person name="Suen G."/>
            <person name="Bruce D."/>
            <person name="Copeland A."/>
            <person name="Cheng J.F."/>
            <person name="Detter C."/>
            <person name="Goodwin L.A."/>
            <person name="Han C.S."/>
            <person name="Hauser L.J."/>
            <person name="Land M.L."/>
            <person name="Lapidus A."/>
            <person name="Lucas S."/>
            <person name="Meincke L."/>
            <person name="Pitluck S."/>
            <person name="Tapia R."/>
            <person name="Teshima H."/>
            <person name="Woyke T."/>
            <person name="Fox B.G."/>
            <person name="Angert E.R."/>
            <person name="Currie C.R."/>
        </authorList>
    </citation>
    <scope>NUCLEOTIDE SEQUENCE [LARGE SCALE GENOMIC DNA]</scope>
    <source>
        <strain evidence="9">ATCC 49066 / DSM 5427 / NCIMB 11756 / RHM5</strain>
    </source>
</reference>
<evidence type="ECO:0000256" key="1">
    <source>
        <dbReference type="ARBA" id="ARBA00008452"/>
    </source>
</evidence>
<organism evidence="8 9">
    <name type="scientific">Cellulosilyticum lentocellum (strain ATCC 49066 / DSM 5427 / NCIMB 11756 / RHM5)</name>
    <name type="common">Clostridium lentocellum</name>
    <dbReference type="NCBI Taxonomy" id="642492"/>
    <lineage>
        <taxon>Bacteria</taxon>
        <taxon>Bacillati</taxon>
        <taxon>Bacillota</taxon>
        <taxon>Clostridia</taxon>
        <taxon>Lachnospirales</taxon>
        <taxon>Cellulosilyticaceae</taxon>
        <taxon>Cellulosilyticum</taxon>
    </lineage>
</organism>
<dbReference type="PANTHER" id="PTHR38784:SF1">
    <property type="entry name" value="SUCROSE PHOSPHORYLASE"/>
    <property type="match status" value="1"/>
</dbReference>
<evidence type="ECO:0000256" key="2">
    <source>
        <dbReference type="ARBA" id="ARBA00022676"/>
    </source>
</evidence>
<dbReference type="PIRSF" id="PIRSF003059">
    <property type="entry name" value="Sucrose_phosphorylase"/>
    <property type="match status" value="1"/>
</dbReference>
<dbReference type="InterPro" id="IPR016377">
    <property type="entry name" value="Sucrose_GGa_phosphorylase-rel"/>
</dbReference>
<dbReference type="InterPro" id="IPR006047">
    <property type="entry name" value="GH13_cat_dom"/>
</dbReference>
<evidence type="ECO:0000256" key="3">
    <source>
        <dbReference type="ARBA" id="ARBA00022679"/>
    </source>
</evidence>